<evidence type="ECO:0000313" key="3">
    <source>
        <dbReference type="EMBL" id="GAJ06332.1"/>
    </source>
</evidence>
<gene>
    <name evidence="3" type="ORF">S12H4_46915</name>
</gene>
<organism evidence="3">
    <name type="scientific">marine sediment metagenome</name>
    <dbReference type="NCBI Taxonomy" id="412755"/>
    <lineage>
        <taxon>unclassified sequences</taxon>
        <taxon>metagenomes</taxon>
        <taxon>ecological metagenomes</taxon>
    </lineage>
</organism>
<sequence>QQPVFSEQNCSLEGQVADIADRIAYNCHDLEDGLRAGLIDIRKLKEIQLFQQAQDAIQAFEIKDPDVLRTRTAKAIIDILVSDCIYAGKILLENSKIKSVDDVYAISDSLIALSEQSENKLKELENFLLNGFYAQQTLAQPAEKIQKQLEKLFDSLCRDPGQLPAYYQQLIDKEGLQRTVCDYIAGMTDRFCLKMLGEIQD</sequence>
<dbReference type="AlphaFoldDB" id="X1URU1"/>
<dbReference type="InterPro" id="IPR026875">
    <property type="entry name" value="PHydrolase_assoc_dom"/>
</dbReference>
<dbReference type="Gene3D" id="1.10.3210.10">
    <property type="entry name" value="Hypothetical protein af1432"/>
    <property type="match status" value="1"/>
</dbReference>
<feature type="non-terminal residue" evidence="3">
    <location>
        <position position="1"/>
    </location>
</feature>
<evidence type="ECO:0000256" key="1">
    <source>
        <dbReference type="ARBA" id="ARBA00022801"/>
    </source>
</evidence>
<feature type="domain" description="Phosphohydrolase-associated" evidence="2">
    <location>
        <begin position="111"/>
        <end position="195"/>
    </location>
</feature>
<evidence type="ECO:0000259" key="2">
    <source>
        <dbReference type="Pfam" id="PF13286"/>
    </source>
</evidence>
<keyword evidence="1" id="KW-0378">Hydrolase</keyword>
<comment type="caution">
    <text evidence="3">The sequence shown here is derived from an EMBL/GenBank/DDBJ whole genome shotgun (WGS) entry which is preliminary data.</text>
</comment>
<dbReference type="GO" id="GO:0016787">
    <property type="term" value="F:hydrolase activity"/>
    <property type="evidence" value="ECO:0007669"/>
    <property type="project" value="UniProtKB-KW"/>
</dbReference>
<proteinExistence type="predicted"/>
<dbReference type="EMBL" id="BARW01029149">
    <property type="protein sequence ID" value="GAJ06332.1"/>
    <property type="molecule type" value="Genomic_DNA"/>
</dbReference>
<dbReference type="Pfam" id="PF13286">
    <property type="entry name" value="HD_assoc"/>
    <property type="match status" value="1"/>
</dbReference>
<name>X1URU1_9ZZZZ</name>
<dbReference type="SUPFAM" id="SSF109604">
    <property type="entry name" value="HD-domain/PDEase-like"/>
    <property type="match status" value="1"/>
</dbReference>
<accession>X1URU1</accession>
<reference evidence="3" key="1">
    <citation type="journal article" date="2014" name="Front. Microbiol.">
        <title>High frequency of phylogenetically diverse reductive dehalogenase-homologous genes in deep subseafloor sedimentary metagenomes.</title>
        <authorList>
            <person name="Kawai M."/>
            <person name="Futagami T."/>
            <person name="Toyoda A."/>
            <person name="Takaki Y."/>
            <person name="Nishi S."/>
            <person name="Hori S."/>
            <person name="Arai W."/>
            <person name="Tsubouchi T."/>
            <person name="Morono Y."/>
            <person name="Uchiyama I."/>
            <person name="Ito T."/>
            <person name="Fujiyama A."/>
            <person name="Inagaki F."/>
            <person name="Takami H."/>
        </authorList>
    </citation>
    <scope>NUCLEOTIDE SEQUENCE</scope>
    <source>
        <strain evidence="3">Expedition CK06-06</strain>
    </source>
</reference>
<protein>
    <recommendedName>
        <fullName evidence="2">Phosphohydrolase-associated domain-containing protein</fullName>
    </recommendedName>
</protein>